<feature type="non-terminal residue" evidence="1">
    <location>
        <position position="653"/>
    </location>
</feature>
<comment type="caution">
    <text evidence="1">The sequence shown here is derived from an EMBL/GenBank/DDBJ whole genome shotgun (WGS) entry which is preliminary data.</text>
</comment>
<feature type="non-terminal residue" evidence="1">
    <location>
        <position position="1"/>
    </location>
</feature>
<name>A0ABN7WM08_GIGMA</name>
<dbReference type="Proteomes" id="UP000789901">
    <property type="component" value="Unassembled WGS sequence"/>
</dbReference>
<gene>
    <name evidence="1" type="ORF">GMARGA_LOCUS32563</name>
</gene>
<proteinExistence type="predicted"/>
<accession>A0ABN7WM08</accession>
<dbReference type="EMBL" id="CAJVQB010051434">
    <property type="protein sequence ID" value="CAG8835420.1"/>
    <property type="molecule type" value="Genomic_DNA"/>
</dbReference>
<keyword evidence="2" id="KW-1185">Reference proteome</keyword>
<evidence type="ECO:0000313" key="2">
    <source>
        <dbReference type="Proteomes" id="UP000789901"/>
    </source>
</evidence>
<evidence type="ECO:0000313" key="1">
    <source>
        <dbReference type="EMBL" id="CAG8835420.1"/>
    </source>
</evidence>
<reference evidence="1 2" key="1">
    <citation type="submission" date="2021-06" db="EMBL/GenBank/DDBJ databases">
        <authorList>
            <person name="Kallberg Y."/>
            <person name="Tangrot J."/>
            <person name="Rosling A."/>
        </authorList>
    </citation>
    <scope>NUCLEOTIDE SEQUENCE [LARGE SCALE GENOMIC DNA]</scope>
    <source>
        <strain evidence="1 2">120-4 pot B 10/14</strain>
    </source>
</reference>
<organism evidence="1 2">
    <name type="scientific">Gigaspora margarita</name>
    <dbReference type="NCBI Taxonomy" id="4874"/>
    <lineage>
        <taxon>Eukaryota</taxon>
        <taxon>Fungi</taxon>
        <taxon>Fungi incertae sedis</taxon>
        <taxon>Mucoromycota</taxon>
        <taxon>Glomeromycotina</taxon>
        <taxon>Glomeromycetes</taxon>
        <taxon>Diversisporales</taxon>
        <taxon>Gigasporaceae</taxon>
        <taxon>Gigaspora</taxon>
    </lineage>
</organism>
<protein>
    <submittedName>
        <fullName evidence="1">15969_t:CDS:1</fullName>
    </submittedName>
</protein>
<sequence length="653" mass="75863">GDKFKQSNKPILNNSGKLCIEIYTDEPFVYVACEDPSNSPHSDQMSNWKELQDANPDFSVIKENSVDYIPDTDVCILFPIAKVTYIGEAHKKFKSDFRNEKEFYDDYCIEYGHFFANKILVGGILIIRNFVNAKMDQVEYLKSHLAWAFYASRSINENPMEKVIIDDIPVIETTDGFIQSPKDLAAWMKSIYEDNVVEIISYEEVNPIFTIMDRRNINRFTKRLVPGITHKHKELTFKIWLNNTPSTNLLPWIDKFHFCNGVLVNQFGITNSKQCVMDFIKMPIITTHDCLHLQIIHPNTNTEETLLRNNIIYESNSIPFVDMVSSEVNDINYFFVRHEVFKISLESCIKPRPEFEQAVEVALNSIKPYHALQELFNEFGHLLPLTVTLGRQLRKISQKLKDSTNHIPFEISFKSLSQHDIDEAFKQINMNFEYLTESKGNIRKQGQIYDWLTEYKNDDNLLEIIRMDQVFPLYKILDNELQHRIDIILENRLNIRMLLTGFTTVNVDKIDFNEIHIRVNFGEHLNDDCFQVFGHVVDDDDKKLEDVIIKFDLFDYDGFSAFIILNQETAMNVEKLHVAWIIVGKPEIIDVVYISLPCIMSENDVVLLVASYDPPLNNPPATNIKMLKWAGRDLCLNITGIILDEEILKLTQL</sequence>